<proteinExistence type="predicted"/>
<keyword evidence="1" id="KW-0812">Transmembrane</keyword>
<dbReference type="Proteomes" id="UP000027222">
    <property type="component" value="Unassembled WGS sequence"/>
</dbReference>
<sequence>MTFIDVLLVVTLEPKGSRMCPTGSTMSQPRSFLEFVAGTLVPALNVGANPGIFRDEVEECLVSDRRFFWTRMSFIVVRLVIVVAFIVVLLVVILERKGSRSCPSGLTKSQPRCFLEFVAGTNASVERWCEPNNI</sequence>
<gene>
    <name evidence="2" type="ORF">GALMADRAFT_231507</name>
</gene>
<keyword evidence="1" id="KW-1133">Transmembrane helix</keyword>
<evidence type="ECO:0000256" key="1">
    <source>
        <dbReference type="SAM" id="Phobius"/>
    </source>
</evidence>
<evidence type="ECO:0000313" key="3">
    <source>
        <dbReference type="Proteomes" id="UP000027222"/>
    </source>
</evidence>
<dbReference type="HOGENOM" id="CLU_1896367_0_0_1"/>
<organism evidence="2 3">
    <name type="scientific">Galerina marginata (strain CBS 339.88)</name>
    <dbReference type="NCBI Taxonomy" id="685588"/>
    <lineage>
        <taxon>Eukaryota</taxon>
        <taxon>Fungi</taxon>
        <taxon>Dikarya</taxon>
        <taxon>Basidiomycota</taxon>
        <taxon>Agaricomycotina</taxon>
        <taxon>Agaricomycetes</taxon>
        <taxon>Agaricomycetidae</taxon>
        <taxon>Agaricales</taxon>
        <taxon>Agaricineae</taxon>
        <taxon>Strophariaceae</taxon>
        <taxon>Galerina</taxon>
    </lineage>
</organism>
<dbReference type="EMBL" id="KL142410">
    <property type="protein sequence ID" value="KDR68082.1"/>
    <property type="molecule type" value="Genomic_DNA"/>
</dbReference>
<protein>
    <submittedName>
        <fullName evidence="2">Uncharacterized protein</fullName>
    </submittedName>
</protein>
<name>A0A067SDK7_GALM3</name>
<evidence type="ECO:0000313" key="2">
    <source>
        <dbReference type="EMBL" id="KDR68082.1"/>
    </source>
</evidence>
<keyword evidence="1" id="KW-0472">Membrane</keyword>
<accession>A0A067SDK7</accession>
<keyword evidence="3" id="KW-1185">Reference proteome</keyword>
<reference evidence="3" key="1">
    <citation type="journal article" date="2014" name="Proc. Natl. Acad. Sci. U.S.A.">
        <title>Extensive sampling of basidiomycete genomes demonstrates inadequacy of the white-rot/brown-rot paradigm for wood decay fungi.</title>
        <authorList>
            <person name="Riley R."/>
            <person name="Salamov A.A."/>
            <person name="Brown D.W."/>
            <person name="Nagy L.G."/>
            <person name="Floudas D."/>
            <person name="Held B.W."/>
            <person name="Levasseur A."/>
            <person name="Lombard V."/>
            <person name="Morin E."/>
            <person name="Otillar R."/>
            <person name="Lindquist E.A."/>
            <person name="Sun H."/>
            <person name="LaButti K.M."/>
            <person name="Schmutz J."/>
            <person name="Jabbour D."/>
            <person name="Luo H."/>
            <person name="Baker S.E."/>
            <person name="Pisabarro A.G."/>
            <person name="Walton J.D."/>
            <person name="Blanchette R.A."/>
            <person name="Henrissat B."/>
            <person name="Martin F."/>
            <person name="Cullen D."/>
            <person name="Hibbett D.S."/>
            <person name="Grigoriev I.V."/>
        </authorList>
    </citation>
    <scope>NUCLEOTIDE SEQUENCE [LARGE SCALE GENOMIC DNA]</scope>
    <source>
        <strain evidence="3">CBS 339.88</strain>
    </source>
</reference>
<feature type="transmembrane region" description="Helical" evidence="1">
    <location>
        <begin position="75"/>
        <end position="94"/>
    </location>
</feature>
<dbReference type="AlphaFoldDB" id="A0A067SDK7"/>